<evidence type="ECO:0000256" key="15">
    <source>
        <dbReference type="ARBA" id="ARBA00048600"/>
    </source>
</evidence>
<accession>A0A235BV20</accession>
<dbReference type="GO" id="GO:0004075">
    <property type="term" value="F:biotin carboxylase activity"/>
    <property type="evidence" value="ECO:0007669"/>
    <property type="project" value="UniProtKB-EC"/>
</dbReference>
<dbReference type="Pfam" id="PF00289">
    <property type="entry name" value="Biotin_carb_N"/>
    <property type="match status" value="1"/>
</dbReference>
<evidence type="ECO:0000256" key="1">
    <source>
        <dbReference type="ARBA" id="ARBA00003761"/>
    </source>
</evidence>
<dbReference type="AlphaFoldDB" id="A0A235BV20"/>
<evidence type="ECO:0000259" key="18">
    <source>
        <dbReference type="PROSITE" id="PS50975"/>
    </source>
</evidence>
<feature type="domain" description="Biotin carboxylation" evidence="19">
    <location>
        <begin position="2"/>
        <end position="445"/>
    </location>
</feature>
<dbReference type="Pfam" id="PF02786">
    <property type="entry name" value="CPSase_L_D2"/>
    <property type="match status" value="1"/>
</dbReference>
<name>A0A235BV20_UNCW3</name>
<reference evidence="20 21" key="1">
    <citation type="submission" date="2017-07" db="EMBL/GenBank/DDBJ databases">
        <title>Recovery of genomes from metagenomes via a dereplication, aggregation, and scoring strategy.</title>
        <authorList>
            <person name="Sieber C.M."/>
            <person name="Probst A.J."/>
            <person name="Sharrar A."/>
            <person name="Thomas B.C."/>
            <person name="Hess M."/>
            <person name="Tringe S.G."/>
            <person name="Banfield J.F."/>
        </authorList>
    </citation>
    <scope>NUCLEOTIDE SEQUENCE [LARGE SCALE GENOMIC DNA]</scope>
    <source>
        <strain evidence="20">JGI_Cruoil_03_44_89</strain>
    </source>
</reference>
<dbReference type="InterPro" id="IPR016185">
    <property type="entry name" value="PreATP-grasp_dom_sf"/>
</dbReference>
<dbReference type="GO" id="GO:2001295">
    <property type="term" value="P:malonyl-CoA biosynthetic process"/>
    <property type="evidence" value="ECO:0007669"/>
    <property type="project" value="UniProtKB-UniPathway"/>
</dbReference>
<keyword evidence="10 16" id="KW-0067">ATP-binding</keyword>
<dbReference type="InterPro" id="IPR005481">
    <property type="entry name" value="BC-like_N"/>
</dbReference>
<dbReference type="SMART" id="SM00878">
    <property type="entry name" value="Biotin_carb_C"/>
    <property type="match status" value="1"/>
</dbReference>
<evidence type="ECO:0000256" key="12">
    <source>
        <dbReference type="ARBA" id="ARBA00023098"/>
    </source>
</evidence>
<evidence type="ECO:0000256" key="14">
    <source>
        <dbReference type="ARBA" id="ARBA00023267"/>
    </source>
</evidence>
<dbReference type="Proteomes" id="UP000215215">
    <property type="component" value="Unassembled WGS sequence"/>
</dbReference>
<evidence type="ECO:0000256" key="11">
    <source>
        <dbReference type="ARBA" id="ARBA00022842"/>
    </source>
</evidence>
<dbReference type="SUPFAM" id="SSF56059">
    <property type="entry name" value="Glutathione synthetase ATP-binding domain-like"/>
    <property type="match status" value="1"/>
</dbReference>
<keyword evidence="11" id="KW-0460">Magnesium</keyword>
<dbReference type="GO" id="GO:0046872">
    <property type="term" value="F:metal ion binding"/>
    <property type="evidence" value="ECO:0007669"/>
    <property type="project" value="UniProtKB-KW"/>
</dbReference>
<evidence type="ECO:0000256" key="10">
    <source>
        <dbReference type="ARBA" id="ARBA00022840"/>
    </source>
</evidence>
<evidence type="ECO:0000259" key="19">
    <source>
        <dbReference type="PROSITE" id="PS50979"/>
    </source>
</evidence>
<dbReference type="UniPathway" id="UPA00655">
    <property type="reaction ID" value="UER00711"/>
</dbReference>
<dbReference type="Gene3D" id="3.30.1490.20">
    <property type="entry name" value="ATP-grasp fold, A domain"/>
    <property type="match status" value="1"/>
</dbReference>
<keyword evidence="8 16" id="KW-0547">Nucleotide-binding</keyword>
<feature type="domain" description="ATP-grasp" evidence="18">
    <location>
        <begin position="121"/>
        <end position="318"/>
    </location>
</feature>
<dbReference type="InterPro" id="IPR011764">
    <property type="entry name" value="Biotin_carboxylation_dom"/>
</dbReference>
<organism evidence="20 21">
    <name type="scientific">candidate division WOR-3 bacterium JGI_Cruoil_03_44_89</name>
    <dbReference type="NCBI Taxonomy" id="1973748"/>
    <lineage>
        <taxon>Bacteria</taxon>
        <taxon>Bacteria division WOR-3</taxon>
    </lineage>
</organism>
<dbReference type="Gene3D" id="3.30.470.20">
    <property type="entry name" value="ATP-grasp fold, B domain"/>
    <property type="match status" value="1"/>
</dbReference>
<comment type="caution">
    <text evidence="20">The sequence shown here is derived from an EMBL/GenBank/DDBJ whole genome shotgun (WGS) entry which is preliminary data.</text>
</comment>
<dbReference type="Gene3D" id="3.40.50.20">
    <property type="match status" value="1"/>
</dbReference>
<dbReference type="InterPro" id="IPR011761">
    <property type="entry name" value="ATP-grasp"/>
</dbReference>
<evidence type="ECO:0000256" key="5">
    <source>
        <dbReference type="ARBA" id="ARBA00022516"/>
    </source>
</evidence>
<sequence length="445" mass="49344">MGFKKILIANRGEIALRIIRACRELGIETVAIYSDVDESSMHVVMADEAVCIGPASPKDSYLSIPRIISACEISGVDAVHPGYGFLAENPRFAEICEENGFKFIGPKPEVIREMGNKSEAKEFARKAGVPVIPGSNKAVTDIGSAERIAEEIGYPVIIKAAFGGGGRGMKIVHSTRDIEKFINIASSEAETAFGSGDIYIEKYIENPRHIEVQILGDEHGNIVWLGERECSIQRRHQKLIEEAPSPIVDEDLRKKLGDAAKRFANYVGYASAGTVEFLLNGDKNYYFMEVNSRIQVEHPVTEEVTGVDIVKEQIRIAEGERLSLKQEDVRIEGSAIECRINAEDPDKNFMSTPGKITALYLPGGHGVRIDTNIYTDYVIPPHYDSLVAKIIAKGKTRKEAITKMTRVLEEFMIEGIKTTIPLHLAIMRNEKFIKGEIDTGFVERM</sequence>
<keyword evidence="13 17" id="KW-0275">Fatty acid biosynthesis</keyword>
<comment type="subunit">
    <text evidence="3 17">Acetyl-CoA carboxylase is a heterohexamer of biotin carboxyl carrier protein, biotin carboxylase and the two subunits of carboxyl transferase in a 2:2 complex.</text>
</comment>
<evidence type="ECO:0000256" key="7">
    <source>
        <dbReference type="ARBA" id="ARBA00022723"/>
    </source>
</evidence>
<keyword evidence="7" id="KW-0479">Metal-binding</keyword>
<dbReference type="InterPro" id="IPR005482">
    <property type="entry name" value="Biotin_COase_C"/>
</dbReference>
<evidence type="ECO:0000256" key="3">
    <source>
        <dbReference type="ARBA" id="ARBA00011750"/>
    </source>
</evidence>
<gene>
    <name evidence="20" type="primary">accC</name>
    <name evidence="20" type="ORF">CH333_05370</name>
</gene>
<dbReference type="FunFam" id="3.30.1490.20:FF:000018">
    <property type="entry name" value="Biotin carboxylase"/>
    <property type="match status" value="1"/>
</dbReference>
<keyword evidence="5 17" id="KW-0444">Lipid biosynthesis</keyword>
<dbReference type="GO" id="GO:0005524">
    <property type="term" value="F:ATP binding"/>
    <property type="evidence" value="ECO:0007669"/>
    <property type="project" value="UniProtKB-UniRule"/>
</dbReference>
<evidence type="ECO:0000256" key="16">
    <source>
        <dbReference type="PROSITE-ProRule" id="PRU00409"/>
    </source>
</evidence>
<dbReference type="NCBIfam" id="TIGR00514">
    <property type="entry name" value="accC"/>
    <property type="match status" value="1"/>
</dbReference>
<dbReference type="Pfam" id="PF02785">
    <property type="entry name" value="Biotin_carb_C"/>
    <property type="match status" value="1"/>
</dbReference>
<dbReference type="PROSITE" id="PS50979">
    <property type="entry name" value="BC"/>
    <property type="match status" value="1"/>
</dbReference>
<dbReference type="SUPFAM" id="SSF52440">
    <property type="entry name" value="PreATP-grasp domain"/>
    <property type="match status" value="1"/>
</dbReference>
<dbReference type="PROSITE" id="PS50975">
    <property type="entry name" value="ATP_GRASP"/>
    <property type="match status" value="1"/>
</dbReference>
<dbReference type="EC" id="6.3.4.14" evidence="4 17"/>
<dbReference type="FunFam" id="3.30.470.20:FF:000028">
    <property type="entry name" value="Methylcrotonoyl-CoA carboxylase subunit alpha, mitochondrial"/>
    <property type="match status" value="1"/>
</dbReference>
<dbReference type="InterPro" id="IPR051602">
    <property type="entry name" value="ACC_Biotin_Carboxylase"/>
</dbReference>
<dbReference type="EMBL" id="NOZQ01000109">
    <property type="protein sequence ID" value="OYD15607.1"/>
    <property type="molecule type" value="Genomic_DNA"/>
</dbReference>
<keyword evidence="6 17" id="KW-0436">Ligase</keyword>
<dbReference type="FunFam" id="3.40.50.20:FF:000010">
    <property type="entry name" value="Propionyl-CoA carboxylase subunit alpha"/>
    <property type="match status" value="1"/>
</dbReference>
<evidence type="ECO:0000256" key="4">
    <source>
        <dbReference type="ARBA" id="ARBA00013263"/>
    </source>
</evidence>
<dbReference type="SUPFAM" id="SSF51246">
    <property type="entry name" value="Rudiment single hybrid motif"/>
    <property type="match status" value="1"/>
</dbReference>
<dbReference type="PANTHER" id="PTHR48095:SF2">
    <property type="entry name" value="BIOTIN CARBOXYLASE, CHLOROPLASTIC"/>
    <property type="match status" value="1"/>
</dbReference>
<evidence type="ECO:0000256" key="9">
    <source>
        <dbReference type="ARBA" id="ARBA00022832"/>
    </source>
</evidence>
<evidence type="ECO:0000313" key="20">
    <source>
        <dbReference type="EMBL" id="OYD15607.1"/>
    </source>
</evidence>
<dbReference type="PANTHER" id="PTHR48095">
    <property type="entry name" value="PYRUVATE CARBOXYLASE SUBUNIT A"/>
    <property type="match status" value="1"/>
</dbReference>
<comment type="catalytic activity">
    <reaction evidence="15 17">
        <text>N(6)-biotinyl-L-lysyl-[protein] + hydrogencarbonate + ATP = N(6)-carboxybiotinyl-L-lysyl-[protein] + ADP + phosphate + H(+)</text>
        <dbReference type="Rhea" id="RHEA:13501"/>
        <dbReference type="Rhea" id="RHEA-COMP:10505"/>
        <dbReference type="Rhea" id="RHEA-COMP:10506"/>
        <dbReference type="ChEBI" id="CHEBI:15378"/>
        <dbReference type="ChEBI" id="CHEBI:17544"/>
        <dbReference type="ChEBI" id="CHEBI:30616"/>
        <dbReference type="ChEBI" id="CHEBI:43474"/>
        <dbReference type="ChEBI" id="CHEBI:83144"/>
        <dbReference type="ChEBI" id="CHEBI:83145"/>
        <dbReference type="ChEBI" id="CHEBI:456216"/>
        <dbReference type="EC" id="6.3.4.14"/>
    </reaction>
</comment>
<keyword evidence="14 17" id="KW-0092">Biotin</keyword>
<comment type="pathway">
    <text evidence="2 17">Lipid metabolism; malonyl-CoA biosynthesis; malonyl-CoA from acetyl-CoA: step 1/1.</text>
</comment>
<dbReference type="InterPro" id="IPR005479">
    <property type="entry name" value="CPAse_ATP-bd"/>
</dbReference>
<protein>
    <recommendedName>
        <fullName evidence="4 17">Biotin carboxylase</fullName>
        <ecNumber evidence="4 17">6.3.4.14</ecNumber>
    </recommendedName>
    <alternativeName>
        <fullName evidence="17">Acetyl-coenzyme A carboxylase biotin carboxylase subunit A</fullName>
    </alternativeName>
</protein>
<dbReference type="GO" id="GO:0006633">
    <property type="term" value="P:fatty acid biosynthetic process"/>
    <property type="evidence" value="ECO:0007669"/>
    <property type="project" value="UniProtKB-KW"/>
</dbReference>
<evidence type="ECO:0000256" key="17">
    <source>
        <dbReference type="RuleBase" id="RU365063"/>
    </source>
</evidence>
<dbReference type="InterPro" id="IPR011054">
    <property type="entry name" value="Rudment_hybrid_motif"/>
</dbReference>
<dbReference type="InterPro" id="IPR013815">
    <property type="entry name" value="ATP_grasp_subdomain_1"/>
</dbReference>
<evidence type="ECO:0000256" key="13">
    <source>
        <dbReference type="ARBA" id="ARBA00023160"/>
    </source>
</evidence>
<proteinExistence type="predicted"/>
<dbReference type="InterPro" id="IPR004549">
    <property type="entry name" value="Acetyl_CoA_COase_biotin_COase"/>
</dbReference>
<dbReference type="NCBIfam" id="NF006367">
    <property type="entry name" value="PRK08591.1"/>
    <property type="match status" value="1"/>
</dbReference>
<keyword evidence="12 17" id="KW-0443">Lipid metabolism</keyword>
<evidence type="ECO:0000256" key="6">
    <source>
        <dbReference type="ARBA" id="ARBA00022598"/>
    </source>
</evidence>
<dbReference type="PROSITE" id="PS00866">
    <property type="entry name" value="CPSASE_1"/>
    <property type="match status" value="1"/>
</dbReference>
<comment type="function">
    <text evidence="1 17">This protein is a component of the acetyl coenzyme A carboxylase complex; first, biotin carboxylase catalyzes the carboxylation of the carrier protein and then the transcarboxylase transfers the carboxyl group to form malonyl-CoA.</text>
</comment>
<evidence type="ECO:0000256" key="8">
    <source>
        <dbReference type="ARBA" id="ARBA00022741"/>
    </source>
</evidence>
<evidence type="ECO:0000256" key="2">
    <source>
        <dbReference type="ARBA" id="ARBA00004956"/>
    </source>
</evidence>
<keyword evidence="9 17" id="KW-0276">Fatty acid metabolism</keyword>
<evidence type="ECO:0000313" key="21">
    <source>
        <dbReference type="Proteomes" id="UP000215215"/>
    </source>
</evidence>